<evidence type="ECO:0000259" key="3">
    <source>
        <dbReference type="SMART" id="SM00271"/>
    </source>
</evidence>
<dbReference type="Proteomes" id="UP001150238">
    <property type="component" value="Unassembled WGS sequence"/>
</dbReference>
<reference evidence="4" key="2">
    <citation type="journal article" date="2023" name="Proc. Natl. Acad. Sci. U.S.A.">
        <title>A global phylogenomic analysis of the shiitake genus Lentinula.</title>
        <authorList>
            <person name="Sierra-Patev S."/>
            <person name="Min B."/>
            <person name="Naranjo-Ortiz M."/>
            <person name="Looney B."/>
            <person name="Konkel Z."/>
            <person name="Slot J.C."/>
            <person name="Sakamoto Y."/>
            <person name="Steenwyk J.L."/>
            <person name="Rokas A."/>
            <person name="Carro J."/>
            <person name="Camarero S."/>
            <person name="Ferreira P."/>
            <person name="Molpeceres G."/>
            <person name="Ruiz-Duenas F.J."/>
            <person name="Serrano A."/>
            <person name="Henrissat B."/>
            <person name="Drula E."/>
            <person name="Hughes K.W."/>
            <person name="Mata J.L."/>
            <person name="Ishikawa N.K."/>
            <person name="Vargas-Isla R."/>
            <person name="Ushijima S."/>
            <person name="Smith C.A."/>
            <person name="Donoghue J."/>
            <person name="Ahrendt S."/>
            <person name="Andreopoulos W."/>
            <person name="He G."/>
            <person name="LaButti K."/>
            <person name="Lipzen A."/>
            <person name="Ng V."/>
            <person name="Riley R."/>
            <person name="Sandor L."/>
            <person name="Barry K."/>
            <person name="Martinez A.T."/>
            <person name="Xiao Y."/>
            <person name="Gibbons J.G."/>
            <person name="Terashima K."/>
            <person name="Grigoriev I.V."/>
            <person name="Hibbett D."/>
        </authorList>
    </citation>
    <scope>NUCLEOTIDE SEQUENCE</scope>
    <source>
        <strain evidence="4">Sp2 HRB7682 ss15</strain>
    </source>
</reference>
<dbReference type="EMBL" id="JANVFS010000011">
    <property type="protein sequence ID" value="KAJ4484691.1"/>
    <property type="molecule type" value="Genomic_DNA"/>
</dbReference>
<proteinExistence type="inferred from homology"/>
<dbReference type="InterPro" id="IPR001623">
    <property type="entry name" value="DnaJ_domain"/>
</dbReference>
<dbReference type="SMART" id="SM00271">
    <property type="entry name" value="DnaJ"/>
    <property type="match status" value="1"/>
</dbReference>
<comment type="caution">
    <text evidence="4">The sequence shown here is derived from an EMBL/GenBank/DDBJ whole genome shotgun (WGS) entry which is preliminary data.</text>
</comment>
<dbReference type="InterPro" id="IPR036386">
    <property type="entry name" value="HscB_C_sf"/>
</dbReference>
<dbReference type="GO" id="GO:0051259">
    <property type="term" value="P:protein complex oligomerization"/>
    <property type="evidence" value="ECO:0007669"/>
    <property type="project" value="InterPro"/>
</dbReference>
<dbReference type="GO" id="GO:0005739">
    <property type="term" value="C:mitochondrion"/>
    <property type="evidence" value="ECO:0007669"/>
    <property type="project" value="TreeGrafter"/>
</dbReference>
<evidence type="ECO:0000256" key="2">
    <source>
        <dbReference type="ARBA" id="ARBA00023186"/>
    </source>
</evidence>
<name>A0A9W9AMG7_9AGAR</name>
<gene>
    <name evidence="4" type="ORF">C8J55DRAFT_508764</name>
</gene>
<dbReference type="AlphaFoldDB" id="A0A9W9AMG7"/>
<dbReference type="PANTHER" id="PTHR14021">
    <property type="entry name" value="IRON-SULFUR CLUSTER CO-CHAPERONE PROTEIN HSCB"/>
    <property type="match status" value="1"/>
</dbReference>
<keyword evidence="2" id="KW-0143">Chaperone</keyword>
<dbReference type="Pfam" id="PF07743">
    <property type="entry name" value="HSCB_C"/>
    <property type="match status" value="1"/>
</dbReference>
<comment type="similarity">
    <text evidence="1">Belongs to the HscB family.</text>
</comment>
<dbReference type="InterPro" id="IPR009073">
    <property type="entry name" value="HscB_oligo_C"/>
</dbReference>
<dbReference type="PANTHER" id="PTHR14021:SF15">
    <property type="entry name" value="IRON-SULFUR CLUSTER CO-CHAPERONE PROTEIN HSCB"/>
    <property type="match status" value="1"/>
</dbReference>
<dbReference type="GO" id="GO:0001671">
    <property type="term" value="F:ATPase activator activity"/>
    <property type="evidence" value="ECO:0007669"/>
    <property type="project" value="InterPro"/>
</dbReference>
<dbReference type="InterPro" id="IPR036869">
    <property type="entry name" value="J_dom_sf"/>
</dbReference>
<evidence type="ECO:0000313" key="4">
    <source>
        <dbReference type="EMBL" id="KAJ4484691.1"/>
    </source>
</evidence>
<organism evidence="4 5">
    <name type="scientific">Lentinula lateritia</name>
    <dbReference type="NCBI Taxonomy" id="40482"/>
    <lineage>
        <taxon>Eukaryota</taxon>
        <taxon>Fungi</taxon>
        <taxon>Dikarya</taxon>
        <taxon>Basidiomycota</taxon>
        <taxon>Agaricomycotina</taxon>
        <taxon>Agaricomycetes</taxon>
        <taxon>Agaricomycetidae</taxon>
        <taxon>Agaricales</taxon>
        <taxon>Marasmiineae</taxon>
        <taxon>Omphalotaceae</taxon>
        <taxon>Lentinula</taxon>
    </lineage>
</organism>
<dbReference type="GO" id="GO:0051087">
    <property type="term" value="F:protein-folding chaperone binding"/>
    <property type="evidence" value="ECO:0007669"/>
    <property type="project" value="InterPro"/>
</dbReference>
<dbReference type="InterPro" id="IPR004640">
    <property type="entry name" value="HscB"/>
</dbReference>
<evidence type="ECO:0000313" key="5">
    <source>
        <dbReference type="Proteomes" id="UP001150238"/>
    </source>
</evidence>
<dbReference type="Gene3D" id="1.20.1280.20">
    <property type="entry name" value="HscB, C-terminal domain"/>
    <property type="match status" value="1"/>
</dbReference>
<dbReference type="SUPFAM" id="SSF46565">
    <property type="entry name" value="Chaperone J-domain"/>
    <property type="match status" value="1"/>
</dbReference>
<reference evidence="4" key="1">
    <citation type="submission" date="2022-08" db="EMBL/GenBank/DDBJ databases">
        <authorList>
            <consortium name="DOE Joint Genome Institute"/>
            <person name="Min B."/>
            <person name="Riley R."/>
            <person name="Sierra-Patev S."/>
            <person name="Naranjo-Ortiz M."/>
            <person name="Looney B."/>
            <person name="Konkel Z."/>
            <person name="Slot J.C."/>
            <person name="Sakamoto Y."/>
            <person name="Steenwyk J.L."/>
            <person name="Rokas A."/>
            <person name="Carro J."/>
            <person name="Camarero S."/>
            <person name="Ferreira P."/>
            <person name="Molpeceres G."/>
            <person name="Ruiz-Duenas F.J."/>
            <person name="Serrano A."/>
            <person name="Henrissat B."/>
            <person name="Drula E."/>
            <person name="Hughes K.W."/>
            <person name="Mata J.L."/>
            <person name="Ishikawa N.K."/>
            <person name="Vargas-Isla R."/>
            <person name="Ushijima S."/>
            <person name="Smith C.A."/>
            <person name="Ahrendt S."/>
            <person name="Andreopoulos W."/>
            <person name="He G."/>
            <person name="Labutti K."/>
            <person name="Lipzen A."/>
            <person name="Ng V."/>
            <person name="Sandor L."/>
            <person name="Barry K."/>
            <person name="Martinez A.T."/>
            <person name="Xiao Y."/>
            <person name="Gibbons J.G."/>
            <person name="Terashima K."/>
            <person name="Hibbett D.S."/>
            <person name="Grigoriev I.V."/>
        </authorList>
    </citation>
    <scope>NUCLEOTIDE SEQUENCE</scope>
    <source>
        <strain evidence="4">Sp2 HRB7682 ss15</strain>
    </source>
</reference>
<dbReference type="Gene3D" id="1.10.287.110">
    <property type="entry name" value="DnaJ domain"/>
    <property type="match status" value="1"/>
</dbReference>
<dbReference type="GO" id="GO:0044571">
    <property type="term" value="P:[2Fe-2S] cluster assembly"/>
    <property type="evidence" value="ECO:0007669"/>
    <property type="project" value="InterPro"/>
</dbReference>
<sequence>MELDEKEWIVSYKFKINSYVILSNKNQMSFRLPLSTRQHFFAQRISLSSFRAFSTHRLTRTCPSCSKPLPTSLPACPNCWSIWNIPSDTSYHAIFALPKDSNPFVIDTALLKQRFRQMQATCHPDTWASRGLDKQDAAHALSSAVNHAYQTLLQPMPRIEYILSANGNPMEETDKLEDNEFLMDIMTAREEIEMADTVEEAEPVIRENQALIDDTVSEIELLVEEQRWPEAKQAGIRLKYLDGIRKAAMEKS</sequence>
<dbReference type="NCBIfam" id="TIGR00714">
    <property type="entry name" value="hscB"/>
    <property type="match status" value="1"/>
</dbReference>
<accession>A0A9W9AMG7</accession>
<dbReference type="SUPFAM" id="SSF47144">
    <property type="entry name" value="HSC20 (HSCB), C-terminal oligomerisation domain"/>
    <property type="match status" value="1"/>
</dbReference>
<evidence type="ECO:0000256" key="1">
    <source>
        <dbReference type="ARBA" id="ARBA00010476"/>
    </source>
</evidence>
<feature type="domain" description="J" evidence="3">
    <location>
        <begin position="89"/>
        <end position="157"/>
    </location>
</feature>
<protein>
    <recommendedName>
        <fullName evidence="3">J domain-containing protein</fullName>
    </recommendedName>
</protein>